<proteinExistence type="inferred from homology"/>
<evidence type="ECO:0000313" key="3">
    <source>
        <dbReference type="EMBL" id="VAX05936.1"/>
    </source>
</evidence>
<dbReference type="PANTHER" id="PTHR33755:SF5">
    <property type="entry name" value="TYPE II TOXIN-ANTITOXIN SYSTEM RELE_PARE FAMILY TOXIN"/>
    <property type="match status" value="1"/>
</dbReference>
<comment type="similarity">
    <text evidence="1">Belongs to the RelE toxin family.</text>
</comment>
<dbReference type="InterPro" id="IPR051803">
    <property type="entry name" value="TA_system_RelE-like_toxin"/>
</dbReference>
<dbReference type="PANTHER" id="PTHR33755">
    <property type="entry name" value="TOXIN PARE1-RELATED"/>
    <property type="match status" value="1"/>
</dbReference>
<gene>
    <name evidence="3" type="ORF">MNBD_GAMMA26-635</name>
</gene>
<organism evidence="3">
    <name type="scientific">hydrothermal vent metagenome</name>
    <dbReference type="NCBI Taxonomy" id="652676"/>
    <lineage>
        <taxon>unclassified sequences</taxon>
        <taxon>metagenomes</taxon>
        <taxon>ecological metagenomes</taxon>
    </lineage>
</organism>
<keyword evidence="2" id="KW-1277">Toxin-antitoxin system</keyword>
<dbReference type="Gene3D" id="3.30.2310.20">
    <property type="entry name" value="RelE-like"/>
    <property type="match status" value="1"/>
</dbReference>
<evidence type="ECO:0000256" key="1">
    <source>
        <dbReference type="ARBA" id="ARBA00006226"/>
    </source>
</evidence>
<dbReference type="InterPro" id="IPR007712">
    <property type="entry name" value="RelE/ParE_toxin"/>
</dbReference>
<name>A0A3B1AJ43_9ZZZZ</name>
<reference evidence="3" key="1">
    <citation type="submission" date="2018-06" db="EMBL/GenBank/DDBJ databases">
        <authorList>
            <person name="Zhirakovskaya E."/>
        </authorList>
    </citation>
    <scope>NUCLEOTIDE SEQUENCE</scope>
</reference>
<dbReference type="EMBL" id="UOFX01000010">
    <property type="protein sequence ID" value="VAX05936.1"/>
    <property type="molecule type" value="Genomic_DNA"/>
</dbReference>
<dbReference type="InterPro" id="IPR035093">
    <property type="entry name" value="RelE/ParE_toxin_dom_sf"/>
</dbReference>
<dbReference type="AlphaFoldDB" id="A0A3B1AJ43"/>
<accession>A0A3B1AJ43</accession>
<evidence type="ECO:0000256" key="2">
    <source>
        <dbReference type="ARBA" id="ARBA00022649"/>
    </source>
</evidence>
<protein>
    <submittedName>
        <fullName evidence="3">Death on curing protein, Doc toxin</fullName>
    </submittedName>
</protein>
<sequence length="105" mass="12395">MAQIIWTEPALQDLNDIAEYIALDKVSAAKRLVQKVFSSVGRLEQFPKSGRMPPELEKSRYLEVIVNPCRIFYRIEKEKVFILYVMRSERKLRNYLLEARLNECS</sequence>
<dbReference type="Pfam" id="PF05016">
    <property type="entry name" value="ParE_toxin"/>
    <property type="match status" value="1"/>
</dbReference>